<feature type="transmembrane region" description="Helical" evidence="4">
    <location>
        <begin position="162"/>
        <end position="184"/>
    </location>
</feature>
<accession>A0A1I3ZRS3</accession>
<keyword evidence="7" id="KW-1185">Reference proteome</keyword>
<keyword evidence="2 4" id="KW-1133">Transmembrane helix</keyword>
<dbReference type="PROSITE" id="PS50850">
    <property type="entry name" value="MFS"/>
    <property type="match status" value="1"/>
</dbReference>
<dbReference type="Gene3D" id="1.20.1250.20">
    <property type="entry name" value="MFS general substrate transporter like domains"/>
    <property type="match status" value="2"/>
</dbReference>
<dbReference type="STRING" id="52441.SAMN05216302_100726"/>
<evidence type="ECO:0000259" key="5">
    <source>
        <dbReference type="PROSITE" id="PS50850"/>
    </source>
</evidence>
<protein>
    <submittedName>
        <fullName evidence="6">MFS transporter, OFA family, oxalate/formate antiporter</fullName>
    </submittedName>
</protein>
<organism evidence="6 7">
    <name type="scientific">Nitrosomonas aestuarii</name>
    <dbReference type="NCBI Taxonomy" id="52441"/>
    <lineage>
        <taxon>Bacteria</taxon>
        <taxon>Pseudomonadati</taxon>
        <taxon>Pseudomonadota</taxon>
        <taxon>Betaproteobacteria</taxon>
        <taxon>Nitrosomonadales</taxon>
        <taxon>Nitrosomonadaceae</taxon>
        <taxon>Nitrosomonas</taxon>
    </lineage>
</organism>
<gene>
    <name evidence="6" type="ORF">SAMN05216302_100726</name>
</gene>
<feature type="domain" description="Major facilitator superfamily (MFS) profile" evidence="5">
    <location>
        <begin position="6"/>
        <end position="401"/>
    </location>
</feature>
<evidence type="ECO:0000313" key="6">
    <source>
        <dbReference type="EMBL" id="SFK46718.1"/>
    </source>
</evidence>
<feature type="transmembrane region" description="Helical" evidence="4">
    <location>
        <begin position="287"/>
        <end position="303"/>
    </location>
</feature>
<name>A0A1I3ZRS3_9PROT</name>
<feature type="transmembrane region" description="Helical" evidence="4">
    <location>
        <begin position="255"/>
        <end position="275"/>
    </location>
</feature>
<feature type="transmembrane region" description="Helical" evidence="4">
    <location>
        <begin position="222"/>
        <end position="243"/>
    </location>
</feature>
<dbReference type="SUPFAM" id="SSF103473">
    <property type="entry name" value="MFS general substrate transporter"/>
    <property type="match status" value="1"/>
</dbReference>
<feature type="transmembrane region" description="Helical" evidence="4">
    <location>
        <begin position="375"/>
        <end position="396"/>
    </location>
</feature>
<evidence type="ECO:0000256" key="3">
    <source>
        <dbReference type="ARBA" id="ARBA00023136"/>
    </source>
</evidence>
<sequence>MESTGNRWLVVAGALIIQVCLGAIYSWSVFVIPLKEVFFYTTTQTQMIFSLALATFALVMIFAGRLQDKKGPRIVATLGGIVLGTGYLLASLTGGSFLLIALTVGIIGGAGIGLGYVCPIAACVKWFPDKRGMVTGLAVAGFGAGAWIFAKVASGFIDTYGILTSFMYLGVIFMVSVVLGAQLLRNPPAGWRPAGWNPPESISSTVSVKDFEWRDMVRLRQFWMLWIMFVFGAAAGLLVIGILKPYGVHSGLSAAAAANAVGVLALFNGAGRIVWGTVSDKIGRKNAMTLMFLLQGIMMFALIEMGSTELTLSVAAAWVGFNFGGNLALFPTTTADFFGTTHVGINYGFMFTAYGVAGIAGPVLAGGVFDLTGSYLWAFVPSGIACLIAAGISLGLKSPRLV</sequence>
<dbReference type="InterPro" id="IPR050327">
    <property type="entry name" value="Proton-linked_MCT"/>
</dbReference>
<feature type="transmembrane region" description="Helical" evidence="4">
    <location>
        <begin position="132"/>
        <end position="150"/>
    </location>
</feature>
<dbReference type="EMBL" id="FOSP01000007">
    <property type="protein sequence ID" value="SFK46718.1"/>
    <property type="molecule type" value="Genomic_DNA"/>
</dbReference>
<evidence type="ECO:0000256" key="4">
    <source>
        <dbReference type="SAM" id="Phobius"/>
    </source>
</evidence>
<dbReference type="GO" id="GO:0022857">
    <property type="term" value="F:transmembrane transporter activity"/>
    <property type="evidence" value="ECO:0007669"/>
    <property type="project" value="InterPro"/>
</dbReference>
<dbReference type="Pfam" id="PF07690">
    <property type="entry name" value="MFS_1"/>
    <property type="match status" value="1"/>
</dbReference>
<dbReference type="InterPro" id="IPR020846">
    <property type="entry name" value="MFS_dom"/>
</dbReference>
<dbReference type="PANTHER" id="PTHR11360:SF304">
    <property type="entry name" value="MFS DOMAIN-CONTAINING PROTEIN"/>
    <property type="match status" value="1"/>
</dbReference>
<proteinExistence type="predicted"/>
<dbReference type="InterPro" id="IPR011701">
    <property type="entry name" value="MFS"/>
</dbReference>
<feature type="transmembrane region" description="Helical" evidence="4">
    <location>
        <begin position="47"/>
        <end position="66"/>
    </location>
</feature>
<evidence type="ECO:0000313" key="7">
    <source>
        <dbReference type="Proteomes" id="UP000199533"/>
    </source>
</evidence>
<dbReference type="PANTHER" id="PTHR11360">
    <property type="entry name" value="MONOCARBOXYLATE TRANSPORTER"/>
    <property type="match status" value="1"/>
</dbReference>
<evidence type="ECO:0000256" key="2">
    <source>
        <dbReference type="ARBA" id="ARBA00022989"/>
    </source>
</evidence>
<keyword evidence="3 4" id="KW-0472">Membrane</keyword>
<dbReference type="OrthoDB" id="9793415at2"/>
<feature type="transmembrane region" description="Helical" evidence="4">
    <location>
        <begin position="347"/>
        <end position="369"/>
    </location>
</feature>
<feature type="transmembrane region" description="Helical" evidence="4">
    <location>
        <begin position="73"/>
        <end position="90"/>
    </location>
</feature>
<dbReference type="RefSeq" id="WP_090698098.1">
    <property type="nucleotide sequence ID" value="NZ_FOSP01000007.1"/>
</dbReference>
<evidence type="ECO:0000256" key="1">
    <source>
        <dbReference type="ARBA" id="ARBA00022692"/>
    </source>
</evidence>
<dbReference type="InterPro" id="IPR036259">
    <property type="entry name" value="MFS_trans_sf"/>
</dbReference>
<dbReference type="Proteomes" id="UP000199533">
    <property type="component" value="Unassembled WGS sequence"/>
</dbReference>
<dbReference type="CDD" id="cd17353">
    <property type="entry name" value="MFS_OFA_like"/>
    <property type="match status" value="1"/>
</dbReference>
<dbReference type="AlphaFoldDB" id="A0A1I3ZRS3"/>
<feature type="transmembrane region" description="Helical" evidence="4">
    <location>
        <begin position="7"/>
        <end position="27"/>
    </location>
</feature>
<feature type="transmembrane region" description="Helical" evidence="4">
    <location>
        <begin position="96"/>
        <end position="120"/>
    </location>
</feature>
<feature type="transmembrane region" description="Helical" evidence="4">
    <location>
        <begin position="315"/>
        <end position="335"/>
    </location>
</feature>
<keyword evidence="1 4" id="KW-0812">Transmembrane</keyword>
<reference evidence="7" key="1">
    <citation type="submission" date="2016-10" db="EMBL/GenBank/DDBJ databases">
        <authorList>
            <person name="Varghese N."/>
            <person name="Submissions S."/>
        </authorList>
    </citation>
    <scope>NUCLEOTIDE SEQUENCE [LARGE SCALE GENOMIC DNA]</scope>
    <source>
        <strain evidence="7">Nm69</strain>
    </source>
</reference>